<dbReference type="Proteomes" id="UP000521943">
    <property type="component" value="Unassembled WGS sequence"/>
</dbReference>
<dbReference type="AlphaFoldDB" id="A0A8H6HB30"/>
<organism evidence="1 2">
    <name type="scientific">Ephemerocybe angulata</name>
    <dbReference type="NCBI Taxonomy" id="980116"/>
    <lineage>
        <taxon>Eukaryota</taxon>
        <taxon>Fungi</taxon>
        <taxon>Dikarya</taxon>
        <taxon>Basidiomycota</taxon>
        <taxon>Agaricomycotina</taxon>
        <taxon>Agaricomycetes</taxon>
        <taxon>Agaricomycetidae</taxon>
        <taxon>Agaricales</taxon>
        <taxon>Agaricineae</taxon>
        <taxon>Psathyrellaceae</taxon>
        <taxon>Ephemerocybe</taxon>
    </lineage>
</organism>
<proteinExistence type="predicted"/>
<name>A0A8H6HB30_9AGAR</name>
<keyword evidence="2" id="KW-1185">Reference proteome</keyword>
<dbReference type="PANTHER" id="PTHR47027:SF20">
    <property type="entry name" value="REVERSE TRANSCRIPTASE-LIKE PROTEIN WITH RNA-DIRECTED DNA POLYMERASE DOMAIN"/>
    <property type="match status" value="1"/>
</dbReference>
<gene>
    <name evidence="1" type="ORF">DFP72DRAFT_976263</name>
</gene>
<accession>A0A8H6HB30</accession>
<evidence type="ECO:0000313" key="1">
    <source>
        <dbReference type="EMBL" id="KAF6743698.1"/>
    </source>
</evidence>
<protein>
    <recommendedName>
        <fullName evidence="3">Reverse transcriptase domain-containing protein</fullName>
    </recommendedName>
</protein>
<dbReference type="OrthoDB" id="2985334at2759"/>
<comment type="caution">
    <text evidence="1">The sequence shown here is derived from an EMBL/GenBank/DDBJ whole genome shotgun (WGS) entry which is preliminary data.</text>
</comment>
<dbReference type="PANTHER" id="PTHR47027">
    <property type="entry name" value="REVERSE TRANSCRIPTASE DOMAIN-CONTAINING PROTEIN"/>
    <property type="match status" value="1"/>
</dbReference>
<sequence length="505" mass="57583">MFDWMRSLYRGMEYRVRLGDEISEPFQSKWGILAGDSASPSLFCGYMHDYNPPVTVDDLIILLVIISVLVFADDIAKFLPVSPIAPDLHHLQTKLDYTEKEFCARSSFLELNADKSKLLLIGARNPPIAPLTVENGTRIVETVDSFVYSGITFSSDIRNVFSGHYTLRAKQAQNAVYAVFASEAYVGSLSVVHAVRIYYARVDPYLIHGYEAIVDIKESDLRKLQKVQIGFLRRLLGLHPRCPLALLFTETGIMPIRHRRLILSLKYAKHTLEQSSNHFANVSFRDSRVMHSTNRSCFVGDLVKALKKLPDFHVDVDVRSFETVEGIDNLIECVQEACARHLASGISSERTPLLNPILRGLKEDSIQSVIVLRKYFKFITVSSHRKALSRLLSADHFLAVERYRHITYDNGQPIPRCERRCRYCRVCVEDEVHVLFHCSALQLLVARRQKLFARVNVLIGETAGNDLRHLCLSDSPRAVHRFLDHPDLCPTFAKYVFDILKFFPL</sequence>
<evidence type="ECO:0008006" key="3">
    <source>
        <dbReference type="Google" id="ProtNLM"/>
    </source>
</evidence>
<evidence type="ECO:0000313" key="2">
    <source>
        <dbReference type="Proteomes" id="UP000521943"/>
    </source>
</evidence>
<dbReference type="EMBL" id="JACGCI010000138">
    <property type="protein sequence ID" value="KAF6743698.1"/>
    <property type="molecule type" value="Genomic_DNA"/>
</dbReference>
<reference evidence="1 2" key="1">
    <citation type="submission" date="2020-07" db="EMBL/GenBank/DDBJ databases">
        <title>Comparative genomics of pyrophilous fungi reveals a link between fire events and developmental genes.</title>
        <authorList>
            <consortium name="DOE Joint Genome Institute"/>
            <person name="Steindorff A.S."/>
            <person name="Carver A."/>
            <person name="Calhoun S."/>
            <person name="Stillman K."/>
            <person name="Liu H."/>
            <person name="Lipzen A."/>
            <person name="Pangilinan J."/>
            <person name="Labutti K."/>
            <person name="Bruns T.D."/>
            <person name="Grigoriev I.V."/>
        </authorList>
    </citation>
    <scope>NUCLEOTIDE SEQUENCE [LARGE SCALE GENOMIC DNA]</scope>
    <source>
        <strain evidence="1 2">CBS 144469</strain>
    </source>
</reference>